<evidence type="ECO:0000313" key="5">
    <source>
        <dbReference type="Proteomes" id="UP000255355"/>
    </source>
</evidence>
<feature type="domain" description="MaoC-like" evidence="2">
    <location>
        <begin position="224"/>
        <end position="300"/>
    </location>
</feature>
<dbReference type="SUPFAM" id="SSF54637">
    <property type="entry name" value="Thioesterase/thiol ester dehydrase-isomerase"/>
    <property type="match status" value="2"/>
</dbReference>
<dbReference type="InterPro" id="IPR050965">
    <property type="entry name" value="UPF0336/Enoyl-CoA_hydratase"/>
</dbReference>
<keyword evidence="5" id="KW-1185">Reference proteome</keyword>
<evidence type="ECO:0000313" key="4">
    <source>
        <dbReference type="EMBL" id="RDI49383.1"/>
    </source>
</evidence>
<sequence length="348" mass="37341">MDTLTRAPADQARSLVGQRYRQADHYEVGREKIREFARALQDSHPAHHSELAAAELGFEALIAPATFATLPWIRTQDEVFSTQLYEYDLGQVLQADQVLEFARPLMAGDILTSDVYFQSFRQVRDLDLLTTKNVLTDRHGVPVQAGTTTLVARTGSVRSDLADMVDGIIMTGLGAGERQTHHARERLGTLLPVTGDAITVTPNGRRPHTACTTGDLAPGDQLPSRTVRLTRGDLANFTGVTGDANPIHFSDDVARAAGLPSIVAHGMLTMGLGAGYLTEWLGDPAAVTKYGVRFSGTLPVATDRPSTVEFGGTVKTVDHEQGTATIAVTAIGNGQKLFSRASAVVALR</sequence>
<proteinExistence type="inferred from homology"/>
<dbReference type="PANTHER" id="PTHR43437:SF3">
    <property type="entry name" value="HYDROXYACYL-THIOESTER DEHYDRATASE TYPE 2, MITOCHONDRIAL"/>
    <property type="match status" value="1"/>
</dbReference>
<dbReference type="PANTHER" id="PTHR43437">
    <property type="entry name" value="HYDROXYACYL-THIOESTER DEHYDRATASE TYPE 2, MITOCHONDRIAL-RELATED"/>
    <property type="match status" value="1"/>
</dbReference>
<dbReference type="Pfam" id="PF01575">
    <property type="entry name" value="MaoC_dehydratas"/>
    <property type="match status" value="1"/>
</dbReference>
<accession>A0A370H1J0</accession>
<feature type="domain" description="FAS1-like dehydratase" evidence="3">
    <location>
        <begin position="14"/>
        <end position="143"/>
    </location>
</feature>
<evidence type="ECO:0000259" key="2">
    <source>
        <dbReference type="Pfam" id="PF01575"/>
    </source>
</evidence>
<dbReference type="STRING" id="1210089.GCA_001613165_08079"/>
<dbReference type="GO" id="GO:0006633">
    <property type="term" value="P:fatty acid biosynthetic process"/>
    <property type="evidence" value="ECO:0007669"/>
    <property type="project" value="TreeGrafter"/>
</dbReference>
<dbReference type="InterPro" id="IPR002539">
    <property type="entry name" value="MaoC-like_dom"/>
</dbReference>
<dbReference type="InterPro" id="IPR029069">
    <property type="entry name" value="HotDog_dom_sf"/>
</dbReference>
<dbReference type="Gene3D" id="3.10.129.10">
    <property type="entry name" value="Hotdog Thioesterase"/>
    <property type="match status" value="2"/>
</dbReference>
<dbReference type="RefSeq" id="WP_068032880.1">
    <property type="nucleotide sequence ID" value="NZ_QQAZ01000007.1"/>
</dbReference>
<dbReference type="Pfam" id="PF13452">
    <property type="entry name" value="FAS1_DH_region"/>
    <property type="match status" value="1"/>
</dbReference>
<dbReference type="NCBIfam" id="NF040620">
    <property type="entry name" value="fused_HadA_HadB"/>
    <property type="match status" value="1"/>
</dbReference>
<comment type="caution">
    <text evidence="4">The sequence shown here is derived from an EMBL/GenBank/DDBJ whole genome shotgun (WGS) entry which is preliminary data.</text>
</comment>
<protein>
    <submittedName>
        <fullName evidence="4">Acyl dehydratase</fullName>
    </submittedName>
</protein>
<organism evidence="4 5">
    <name type="scientific">Nocardia mexicana</name>
    <dbReference type="NCBI Taxonomy" id="279262"/>
    <lineage>
        <taxon>Bacteria</taxon>
        <taxon>Bacillati</taxon>
        <taxon>Actinomycetota</taxon>
        <taxon>Actinomycetes</taxon>
        <taxon>Mycobacteriales</taxon>
        <taxon>Nocardiaceae</taxon>
        <taxon>Nocardia</taxon>
    </lineage>
</organism>
<evidence type="ECO:0000256" key="1">
    <source>
        <dbReference type="ARBA" id="ARBA00005254"/>
    </source>
</evidence>
<evidence type="ECO:0000259" key="3">
    <source>
        <dbReference type="Pfam" id="PF13452"/>
    </source>
</evidence>
<dbReference type="OrthoDB" id="5415111at2"/>
<dbReference type="AlphaFoldDB" id="A0A370H1J0"/>
<reference evidence="4 5" key="1">
    <citation type="submission" date="2018-07" db="EMBL/GenBank/DDBJ databases">
        <title>Genomic Encyclopedia of Type Strains, Phase IV (KMG-IV): sequencing the most valuable type-strain genomes for metagenomic binning, comparative biology and taxonomic classification.</title>
        <authorList>
            <person name="Goeker M."/>
        </authorList>
    </citation>
    <scope>NUCLEOTIDE SEQUENCE [LARGE SCALE GENOMIC DNA]</scope>
    <source>
        <strain evidence="4 5">DSM 44952</strain>
    </source>
</reference>
<dbReference type="GO" id="GO:0019171">
    <property type="term" value="F:(3R)-hydroxyacyl-[acyl-carrier-protein] dehydratase activity"/>
    <property type="evidence" value="ECO:0007669"/>
    <property type="project" value="TreeGrafter"/>
</dbReference>
<gene>
    <name evidence="4" type="ORF">DFR68_107511</name>
</gene>
<comment type="similarity">
    <text evidence="1">Belongs to the enoyl-CoA hydratase/isomerase family.</text>
</comment>
<name>A0A370H1J0_9NOCA</name>
<dbReference type="CDD" id="cd03441">
    <property type="entry name" value="R_hydratase_like"/>
    <property type="match status" value="1"/>
</dbReference>
<dbReference type="Proteomes" id="UP000255355">
    <property type="component" value="Unassembled WGS sequence"/>
</dbReference>
<dbReference type="InterPro" id="IPR039569">
    <property type="entry name" value="FAS1-like_DH_region"/>
</dbReference>
<dbReference type="EMBL" id="QQAZ01000007">
    <property type="protein sequence ID" value="RDI49383.1"/>
    <property type="molecule type" value="Genomic_DNA"/>
</dbReference>